<feature type="compositionally biased region" description="Basic and acidic residues" evidence="1">
    <location>
        <begin position="1"/>
        <end position="13"/>
    </location>
</feature>
<organism evidence="2 3">
    <name type="scientific">Trichinella pseudospiralis</name>
    <name type="common">Parasitic roundworm</name>
    <dbReference type="NCBI Taxonomy" id="6337"/>
    <lineage>
        <taxon>Eukaryota</taxon>
        <taxon>Metazoa</taxon>
        <taxon>Ecdysozoa</taxon>
        <taxon>Nematoda</taxon>
        <taxon>Enoplea</taxon>
        <taxon>Dorylaimia</taxon>
        <taxon>Trichinellida</taxon>
        <taxon>Trichinellidae</taxon>
        <taxon>Trichinella</taxon>
    </lineage>
</organism>
<feature type="region of interest" description="Disordered" evidence="1">
    <location>
        <begin position="91"/>
        <end position="121"/>
    </location>
</feature>
<evidence type="ECO:0000313" key="2">
    <source>
        <dbReference type="EMBL" id="KRZ22159.1"/>
    </source>
</evidence>
<dbReference type="AlphaFoldDB" id="A0A0V1IHC1"/>
<name>A0A0V1IHC1_TRIPS</name>
<sequence length="121" mass="13947">MHRGESEKKKVDSTRQIARSKRERSQQFAPMLSQSQDTFEQAARQVRLARHRAQPKLPIGPRKNRTRLRITIQTPTRIRLTKCTAAKCSTKEEEEEKFQTKSKVENENSKTALGSGDILKL</sequence>
<evidence type="ECO:0000313" key="3">
    <source>
        <dbReference type="Proteomes" id="UP000054805"/>
    </source>
</evidence>
<evidence type="ECO:0000256" key="1">
    <source>
        <dbReference type="SAM" id="MobiDB-lite"/>
    </source>
</evidence>
<dbReference type="Proteomes" id="UP000054805">
    <property type="component" value="Unassembled WGS sequence"/>
</dbReference>
<proteinExistence type="predicted"/>
<accession>A0A0V1IHC1</accession>
<feature type="region of interest" description="Disordered" evidence="1">
    <location>
        <begin position="1"/>
        <end position="42"/>
    </location>
</feature>
<comment type="caution">
    <text evidence="2">The sequence shown here is derived from an EMBL/GenBank/DDBJ whole genome shotgun (WGS) entry which is preliminary data.</text>
</comment>
<keyword evidence="3" id="KW-1185">Reference proteome</keyword>
<feature type="compositionally biased region" description="Polar residues" evidence="1">
    <location>
        <begin position="26"/>
        <end position="39"/>
    </location>
</feature>
<gene>
    <name evidence="2" type="ORF">T4B_4103</name>
</gene>
<dbReference type="EMBL" id="JYDS01000181">
    <property type="protein sequence ID" value="KRZ22159.1"/>
    <property type="molecule type" value="Genomic_DNA"/>
</dbReference>
<reference evidence="2 3" key="1">
    <citation type="submission" date="2015-01" db="EMBL/GenBank/DDBJ databases">
        <title>Evolution of Trichinella species and genotypes.</title>
        <authorList>
            <person name="Korhonen P.K."/>
            <person name="Edoardo P."/>
            <person name="Giuseppe L.R."/>
            <person name="Gasser R.B."/>
        </authorList>
    </citation>
    <scope>NUCLEOTIDE SEQUENCE [LARGE SCALE GENOMIC DNA]</scope>
    <source>
        <strain evidence="2">ISS588</strain>
    </source>
</reference>
<protein>
    <submittedName>
        <fullName evidence="2">Uncharacterized protein</fullName>
    </submittedName>
</protein>
<feature type="compositionally biased region" description="Basic and acidic residues" evidence="1">
    <location>
        <begin position="97"/>
        <end position="108"/>
    </location>
</feature>